<dbReference type="GeneTree" id="ENSGT01140000286826"/>
<evidence type="ECO:0000313" key="2">
    <source>
        <dbReference type="Ensembl" id="ENSMSIP00000037067.1"/>
    </source>
</evidence>
<name>A0A8C6IIW7_MUSSI</name>
<keyword evidence="1" id="KW-0472">Membrane</keyword>
<evidence type="ECO:0000256" key="1">
    <source>
        <dbReference type="SAM" id="Phobius"/>
    </source>
</evidence>
<keyword evidence="1" id="KW-1133">Transmembrane helix</keyword>
<sequence length="58" mass="6480">MKTSGDAVAYHSLTSLLIQDEEDLLVLFCILGLCGVHACVHEFLCVCEHINMHLEARH</sequence>
<reference evidence="2" key="2">
    <citation type="submission" date="2025-09" db="UniProtKB">
        <authorList>
            <consortium name="Ensembl"/>
        </authorList>
    </citation>
    <scope>IDENTIFICATION</scope>
</reference>
<proteinExistence type="predicted"/>
<keyword evidence="1" id="KW-0812">Transmembrane</keyword>
<dbReference type="Proteomes" id="UP000694415">
    <property type="component" value="Unplaced"/>
</dbReference>
<keyword evidence="3" id="KW-1185">Reference proteome</keyword>
<organism evidence="2 3">
    <name type="scientific">Mus spicilegus</name>
    <name type="common">Mound-building mouse</name>
    <dbReference type="NCBI Taxonomy" id="10103"/>
    <lineage>
        <taxon>Eukaryota</taxon>
        <taxon>Metazoa</taxon>
        <taxon>Chordata</taxon>
        <taxon>Craniata</taxon>
        <taxon>Vertebrata</taxon>
        <taxon>Euteleostomi</taxon>
        <taxon>Mammalia</taxon>
        <taxon>Eutheria</taxon>
        <taxon>Euarchontoglires</taxon>
        <taxon>Glires</taxon>
        <taxon>Rodentia</taxon>
        <taxon>Myomorpha</taxon>
        <taxon>Muroidea</taxon>
        <taxon>Muridae</taxon>
        <taxon>Murinae</taxon>
        <taxon>Mus</taxon>
        <taxon>Mus</taxon>
    </lineage>
</organism>
<feature type="transmembrane region" description="Helical" evidence="1">
    <location>
        <begin position="24"/>
        <end position="47"/>
    </location>
</feature>
<dbReference type="Ensembl" id="ENSMSIT00000046752.1">
    <property type="protein sequence ID" value="ENSMSIP00000037067.1"/>
    <property type="gene ID" value="ENSMSIG00000030893.1"/>
</dbReference>
<accession>A0A8C6IIW7</accession>
<dbReference type="AlphaFoldDB" id="A0A8C6IIW7"/>
<reference evidence="2" key="1">
    <citation type="submission" date="2025-08" db="UniProtKB">
        <authorList>
            <consortium name="Ensembl"/>
        </authorList>
    </citation>
    <scope>IDENTIFICATION</scope>
</reference>
<protein>
    <submittedName>
        <fullName evidence="2">Uncharacterized protein</fullName>
    </submittedName>
</protein>
<evidence type="ECO:0000313" key="3">
    <source>
        <dbReference type="Proteomes" id="UP000694415"/>
    </source>
</evidence>